<feature type="region of interest" description="Disordered" evidence="1">
    <location>
        <begin position="28"/>
        <end position="90"/>
    </location>
</feature>
<dbReference type="EMBL" id="GL945428">
    <property type="protein sequence ID" value="EGO31152.1"/>
    <property type="molecule type" value="Genomic_DNA"/>
</dbReference>
<dbReference type="OrthoDB" id="3257074at2759"/>
<protein>
    <submittedName>
        <fullName evidence="2">Uncharacterized protein</fullName>
    </submittedName>
</protein>
<dbReference type="HOGENOM" id="CLU_200672_0_0_1"/>
<accession>F8NF32</accession>
<reference evidence="2" key="1">
    <citation type="submission" date="2011-04" db="EMBL/GenBank/DDBJ databases">
        <title>Evolution of plant cell wall degrading machinery underlies the functional diversity of forest fungi.</title>
        <authorList>
            <consortium name="US DOE Joint Genome Institute (JGI-PGF)"/>
            <person name="Eastwood D.C."/>
            <person name="Floudas D."/>
            <person name="Binder M."/>
            <person name="Majcherczyk A."/>
            <person name="Schneider P."/>
            <person name="Aerts A."/>
            <person name="Asiegbu F.O."/>
            <person name="Baker S.E."/>
            <person name="Barry K."/>
            <person name="Bendiksby M."/>
            <person name="Blumentritt M."/>
            <person name="Coutinho P.M."/>
            <person name="Cullen D."/>
            <person name="Cullen D."/>
            <person name="Gathman A."/>
            <person name="Goodell B."/>
            <person name="Henrissat B."/>
            <person name="Ihrmark K."/>
            <person name="Kauserud H."/>
            <person name="Kohler A."/>
            <person name="LaButti K."/>
            <person name="Lapidus A."/>
            <person name="Lavin J.L."/>
            <person name="Lee Y.-H."/>
            <person name="Lindquist E."/>
            <person name="Lilly W."/>
            <person name="Lucas S."/>
            <person name="Morin E."/>
            <person name="Murat C."/>
            <person name="Oguiza J.A."/>
            <person name="Park J."/>
            <person name="Pisabarro A.G."/>
            <person name="Riley R."/>
            <person name="Rosling A."/>
            <person name="Salamov A."/>
            <person name="Schmidt O."/>
            <person name="Schmutz J."/>
            <person name="Skrede I."/>
            <person name="Stenlid J."/>
            <person name="Wiebenga A."/>
            <person name="Xie X."/>
            <person name="Kues U."/>
            <person name="Hibbett D.S."/>
            <person name="Hoffmeister D."/>
            <person name="Hogberg N."/>
            <person name="Martin F."/>
            <person name="Grigoriev I.V."/>
            <person name="Watkinson S.C."/>
        </authorList>
    </citation>
    <scope>NUCLEOTIDE SEQUENCE</scope>
    <source>
        <strain evidence="2">S7.9</strain>
    </source>
</reference>
<dbReference type="RefSeq" id="XP_007313036.1">
    <property type="nucleotide sequence ID" value="XM_007312974.1"/>
</dbReference>
<dbReference type="AlphaFoldDB" id="F8NF32"/>
<evidence type="ECO:0000313" key="2">
    <source>
        <dbReference type="EMBL" id="EGO31152.1"/>
    </source>
</evidence>
<feature type="compositionally biased region" description="Low complexity" evidence="1">
    <location>
        <begin position="54"/>
        <end position="64"/>
    </location>
</feature>
<evidence type="ECO:0000256" key="1">
    <source>
        <dbReference type="SAM" id="MobiDB-lite"/>
    </source>
</evidence>
<sequence>MSSYNYAYTSPPTSPTYGFFPSGPASPHAFSSFHQDPRQTHNMYASLGSAMGYQSSGHSSQSSHSHSHHHSHQRSSSSSSSNPLKKLYRR</sequence>
<dbReference type="Proteomes" id="UP000008064">
    <property type="component" value="Unassembled WGS sequence"/>
</dbReference>
<dbReference type="GeneID" id="18810667"/>
<gene>
    <name evidence="2" type="ORF">SERLADRAFT_376867</name>
</gene>
<name>F8NF32_SERL9</name>
<dbReference type="KEGG" id="sla:SERLADRAFT_376867"/>
<proteinExistence type="predicted"/>
<organism>
    <name type="scientific">Serpula lacrymans var. lacrymans (strain S7.9)</name>
    <name type="common">Dry rot fungus</name>
    <dbReference type="NCBI Taxonomy" id="578457"/>
    <lineage>
        <taxon>Eukaryota</taxon>
        <taxon>Fungi</taxon>
        <taxon>Dikarya</taxon>
        <taxon>Basidiomycota</taxon>
        <taxon>Agaricomycotina</taxon>
        <taxon>Agaricomycetes</taxon>
        <taxon>Agaricomycetidae</taxon>
        <taxon>Boletales</taxon>
        <taxon>Coniophorineae</taxon>
        <taxon>Serpulaceae</taxon>
        <taxon>Serpula</taxon>
    </lineage>
</organism>